<evidence type="ECO:0000259" key="9">
    <source>
        <dbReference type="Pfam" id="PF18967"/>
    </source>
</evidence>
<keyword evidence="7 8" id="KW-0472">Membrane</keyword>
<evidence type="ECO:0000256" key="3">
    <source>
        <dbReference type="ARBA" id="ARBA00022692"/>
    </source>
</evidence>
<dbReference type="EMBL" id="LYPC01000012">
    <property type="protein sequence ID" value="OCT15981.1"/>
    <property type="molecule type" value="Genomic_DNA"/>
</dbReference>
<keyword evidence="5 8" id="KW-1133">Transmembrane helix</keyword>
<keyword evidence="6" id="KW-0051">Antiviral defense</keyword>
<protein>
    <recommendedName>
        <fullName evidence="9">Pycsar effector protein domain-containing protein</fullName>
    </recommendedName>
</protein>
<evidence type="ECO:0000256" key="1">
    <source>
        <dbReference type="ARBA" id="ARBA00004236"/>
    </source>
</evidence>
<evidence type="ECO:0000256" key="5">
    <source>
        <dbReference type="ARBA" id="ARBA00022989"/>
    </source>
</evidence>
<evidence type="ECO:0000256" key="2">
    <source>
        <dbReference type="ARBA" id="ARBA00022475"/>
    </source>
</evidence>
<name>A0A1C1A656_9BACL</name>
<dbReference type="RefSeq" id="WP_065851484.1">
    <property type="nucleotide sequence ID" value="NZ_LYPC01000012.1"/>
</dbReference>
<dbReference type="GO" id="GO:0000166">
    <property type="term" value="F:nucleotide binding"/>
    <property type="evidence" value="ECO:0007669"/>
    <property type="project" value="UniProtKB-KW"/>
</dbReference>
<dbReference type="OrthoDB" id="2886979at2"/>
<evidence type="ECO:0000313" key="11">
    <source>
        <dbReference type="Proteomes" id="UP000093309"/>
    </source>
</evidence>
<keyword evidence="2" id="KW-1003">Cell membrane</keyword>
<comment type="caution">
    <text evidence="10">The sequence shown here is derived from an EMBL/GenBank/DDBJ whole genome shotgun (WGS) entry which is preliminary data.</text>
</comment>
<comment type="subcellular location">
    <subcellularLocation>
        <location evidence="1">Cell membrane</location>
    </subcellularLocation>
</comment>
<feature type="domain" description="Pycsar effector protein" evidence="9">
    <location>
        <begin position="18"/>
        <end position="182"/>
    </location>
</feature>
<gene>
    <name evidence="10" type="ORF">A8709_10195</name>
</gene>
<feature type="transmembrane region" description="Helical" evidence="8">
    <location>
        <begin position="74"/>
        <end position="95"/>
    </location>
</feature>
<evidence type="ECO:0000313" key="10">
    <source>
        <dbReference type="EMBL" id="OCT15981.1"/>
    </source>
</evidence>
<sequence length="195" mass="22414">MNTTATGVADMIKKYSFALDTFKNIQELIRFVDQKSSAVLVIYGFILSAFIATTNKLDFINPFSLTFTKGMISLLAFVVGLSTLALLLYKIYIIINKILRPRLANNYLPNKHSIFYFEHIYKMGKDSYLEEFQNMNEDDFEKEVAAQVFEVSGIMVKKTAYLNKVMTHLFYSIALLLCFIFLMQFLSTIGGPRWV</sequence>
<evidence type="ECO:0000256" key="7">
    <source>
        <dbReference type="ARBA" id="ARBA00023136"/>
    </source>
</evidence>
<keyword evidence="3 8" id="KW-0812">Transmembrane</keyword>
<dbReference type="GO" id="GO:0051607">
    <property type="term" value="P:defense response to virus"/>
    <property type="evidence" value="ECO:0007669"/>
    <property type="project" value="UniProtKB-KW"/>
</dbReference>
<keyword evidence="4" id="KW-0547">Nucleotide-binding</keyword>
<keyword evidence="11" id="KW-1185">Reference proteome</keyword>
<accession>A0A1C1A656</accession>
<dbReference type="GO" id="GO:0005886">
    <property type="term" value="C:plasma membrane"/>
    <property type="evidence" value="ECO:0007669"/>
    <property type="project" value="UniProtKB-SubCell"/>
</dbReference>
<evidence type="ECO:0000256" key="6">
    <source>
        <dbReference type="ARBA" id="ARBA00023118"/>
    </source>
</evidence>
<organism evidence="10 11">
    <name type="scientific">Paenibacillus pectinilyticus</name>
    <dbReference type="NCBI Taxonomy" id="512399"/>
    <lineage>
        <taxon>Bacteria</taxon>
        <taxon>Bacillati</taxon>
        <taxon>Bacillota</taxon>
        <taxon>Bacilli</taxon>
        <taxon>Bacillales</taxon>
        <taxon>Paenibacillaceae</taxon>
        <taxon>Paenibacillus</taxon>
    </lineage>
</organism>
<feature type="transmembrane region" description="Helical" evidence="8">
    <location>
        <begin position="37"/>
        <end position="54"/>
    </location>
</feature>
<proteinExistence type="predicted"/>
<reference evidence="11" key="1">
    <citation type="submission" date="2016-05" db="EMBL/GenBank/DDBJ databases">
        <title>Paenibacillus oryzae. sp. nov., isolated from the rice root.</title>
        <authorList>
            <person name="Zhang J."/>
            <person name="Zhang X."/>
        </authorList>
    </citation>
    <scope>NUCLEOTIDE SEQUENCE [LARGE SCALE GENOMIC DNA]</scope>
    <source>
        <strain evidence="11">KCTC13222</strain>
    </source>
</reference>
<evidence type="ECO:0000256" key="4">
    <source>
        <dbReference type="ARBA" id="ARBA00022741"/>
    </source>
</evidence>
<dbReference type="Pfam" id="PF18967">
    <property type="entry name" value="PycTM"/>
    <property type="match status" value="1"/>
</dbReference>
<dbReference type="AlphaFoldDB" id="A0A1C1A656"/>
<dbReference type="InterPro" id="IPR043760">
    <property type="entry name" value="PycTM_dom"/>
</dbReference>
<evidence type="ECO:0000256" key="8">
    <source>
        <dbReference type="SAM" id="Phobius"/>
    </source>
</evidence>
<feature type="transmembrane region" description="Helical" evidence="8">
    <location>
        <begin position="165"/>
        <end position="186"/>
    </location>
</feature>
<dbReference type="Proteomes" id="UP000093309">
    <property type="component" value="Unassembled WGS sequence"/>
</dbReference>